<accession>A0A6J5NDA8</accession>
<reference evidence="1" key="1">
    <citation type="submission" date="2020-04" db="EMBL/GenBank/DDBJ databases">
        <authorList>
            <person name="Chiriac C."/>
            <person name="Salcher M."/>
            <person name="Ghai R."/>
            <person name="Kavagutti S V."/>
        </authorList>
    </citation>
    <scope>NUCLEOTIDE SEQUENCE</scope>
</reference>
<protein>
    <submittedName>
        <fullName evidence="1">Uncharacterized protein</fullName>
    </submittedName>
</protein>
<proteinExistence type="predicted"/>
<dbReference type="EMBL" id="LR796624">
    <property type="protein sequence ID" value="CAB4155135.1"/>
    <property type="molecule type" value="Genomic_DNA"/>
</dbReference>
<evidence type="ECO:0000313" key="1">
    <source>
        <dbReference type="EMBL" id="CAB4155135.1"/>
    </source>
</evidence>
<sequence length="61" mass="6761">MITPEDPCLVVAKVEEGWCLAWRSKNGSIQQASNAWPSREQAEDFQTMARPYLGATAFCAV</sequence>
<gene>
    <name evidence="1" type="ORF">UFOVP649_78</name>
</gene>
<name>A0A6J5NDA8_9CAUD</name>
<organism evidence="1">
    <name type="scientific">uncultured Caudovirales phage</name>
    <dbReference type="NCBI Taxonomy" id="2100421"/>
    <lineage>
        <taxon>Viruses</taxon>
        <taxon>Duplodnaviria</taxon>
        <taxon>Heunggongvirae</taxon>
        <taxon>Uroviricota</taxon>
        <taxon>Caudoviricetes</taxon>
        <taxon>Peduoviridae</taxon>
        <taxon>Maltschvirus</taxon>
        <taxon>Maltschvirus maltsch</taxon>
    </lineage>
</organism>